<dbReference type="AlphaFoldDB" id="G7ZIX8"/>
<evidence type="ECO:0000259" key="1">
    <source>
        <dbReference type="Pfam" id="PF01370"/>
    </source>
</evidence>
<protein>
    <submittedName>
        <fullName evidence="2">NAD-dependent epimerase/dehydratase</fullName>
    </submittedName>
</protein>
<feature type="domain" description="NAD-dependent epimerase/dehydratase" evidence="1">
    <location>
        <begin position="7"/>
        <end position="236"/>
    </location>
</feature>
<proteinExistence type="predicted"/>
<sequence>MSQSLNILVTGGAGYLGSIMVPALLDAGHSVTVLDSFMFRQASLSHVCAHPKFDLVRGDARDEATLRSLTKTADVVIPLAALVGAPLCDADKIGAETINRDAVVTLTRILSPSQRLVMPVTNSGYGVGEQGKFCTEDSPLNPISLYGRTKVEAEKAVLDRGNSISFRLATVFGMAPRMRIDLLVNDFVYRAVNDRAVVLFEPHFKRNYIHVRDVARAFLHGLENFETMQGRPYNVGLSDANLSKWELCERIHKHLPKFVFLEAPIGEDPDKRDYIVSNERIEATGYKPAFSLDDGIQELIKGYRMIRNAVYGNVV</sequence>
<gene>
    <name evidence="2" type="ordered locus">AZOLI_p60042</name>
</gene>
<evidence type="ECO:0000313" key="2">
    <source>
        <dbReference type="EMBL" id="CBS91465.1"/>
    </source>
</evidence>
<dbReference type="RefSeq" id="WP_014189892.1">
    <property type="nucleotide sequence ID" value="NC_016588.1"/>
</dbReference>
<reference evidence="3" key="1">
    <citation type="journal article" date="2011" name="PLoS Genet.">
        <title>Azospirillum genomes reveal transition of bacteria from aquatic to terrestrial environments.</title>
        <authorList>
            <person name="Wisniewski-Dye F."/>
            <person name="Borziak K."/>
            <person name="Khalsa-Moyers G."/>
            <person name="Alexandre G."/>
            <person name="Sukharnikov L.O."/>
            <person name="Wuichet K."/>
            <person name="Hurst G.B."/>
            <person name="McDonald W.H."/>
            <person name="Robertson J.S."/>
            <person name="Barbe V."/>
            <person name="Calteau A."/>
            <person name="Rouy Z."/>
            <person name="Mangenot S."/>
            <person name="Prigent-Combaret C."/>
            <person name="Normand P."/>
            <person name="Boyer M."/>
            <person name="Siguier P."/>
            <person name="Dessaux Y."/>
            <person name="Elmerich C."/>
            <person name="Condemine G."/>
            <person name="Krishnen G."/>
            <person name="Kennedy I."/>
            <person name="Paterson A.H."/>
            <person name="Gonzalez V."/>
            <person name="Mavingui P."/>
            <person name="Zhulin I.B."/>
        </authorList>
    </citation>
    <scope>NUCLEOTIDE SEQUENCE [LARGE SCALE GENOMIC DNA]</scope>
    <source>
        <strain evidence="3">4B</strain>
    </source>
</reference>
<dbReference type="PANTHER" id="PTHR43245">
    <property type="entry name" value="BIFUNCTIONAL POLYMYXIN RESISTANCE PROTEIN ARNA"/>
    <property type="match status" value="1"/>
</dbReference>
<dbReference type="InterPro" id="IPR001509">
    <property type="entry name" value="Epimerase_deHydtase"/>
</dbReference>
<evidence type="ECO:0000313" key="3">
    <source>
        <dbReference type="Proteomes" id="UP000005667"/>
    </source>
</evidence>
<keyword evidence="2" id="KW-0614">Plasmid</keyword>
<dbReference type="InterPro" id="IPR050177">
    <property type="entry name" value="Lipid_A_modif_metabolic_enz"/>
</dbReference>
<dbReference type="KEGG" id="ali:AZOLI_p60042"/>
<accession>G7ZIX8</accession>
<dbReference type="HOGENOM" id="CLU_007383_4_0_5"/>
<geneLocation type="plasmid" evidence="2 3">
    <name>AZO_p6</name>
</geneLocation>
<name>G7ZIX8_AZOL4</name>
<dbReference type="EMBL" id="FQ311874">
    <property type="protein sequence ID" value="CBS91465.1"/>
    <property type="molecule type" value="Genomic_DNA"/>
</dbReference>
<dbReference type="Pfam" id="PF01370">
    <property type="entry name" value="Epimerase"/>
    <property type="match status" value="1"/>
</dbReference>
<dbReference type="Gene3D" id="3.40.50.720">
    <property type="entry name" value="NAD(P)-binding Rossmann-like Domain"/>
    <property type="match status" value="1"/>
</dbReference>
<dbReference type="CDD" id="cd08946">
    <property type="entry name" value="SDR_e"/>
    <property type="match status" value="1"/>
</dbReference>
<dbReference type="SUPFAM" id="SSF51735">
    <property type="entry name" value="NAD(P)-binding Rossmann-fold domains"/>
    <property type="match status" value="1"/>
</dbReference>
<dbReference type="InterPro" id="IPR036291">
    <property type="entry name" value="NAD(P)-bd_dom_sf"/>
</dbReference>
<keyword evidence="3" id="KW-1185">Reference proteome</keyword>
<dbReference type="PANTHER" id="PTHR43245:SF23">
    <property type="entry name" value="NAD(P)-BINDING DOMAIN-CONTAINING PROTEIN"/>
    <property type="match status" value="1"/>
</dbReference>
<dbReference type="Proteomes" id="UP000005667">
    <property type="component" value="Plasmid AZO_p6"/>
</dbReference>
<organism evidence="2 3">
    <name type="scientific">Azospirillum lipoferum (strain 4B)</name>
    <dbReference type="NCBI Taxonomy" id="862719"/>
    <lineage>
        <taxon>Bacteria</taxon>
        <taxon>Pseudomonadati</taxon>
        <taxon>Pseudomonadota</taxon>
        <taxon>Alphaproteobacteria</taxon>
        <taxon>Rhodospirillales</taxon>
        <taxon>Azospirillaceae</taxon>
        <taxon>Azospirillum</taxon>
    </lineage>
</organism>